<dbReference type="InterPro" id="IPR016156">
    <property type="entry name" value="FAD/NAD-linked_Rdtase_dimer_sf"/>
</dbReference>
<evidence type="ECO:0000256" key="3">
    <source>
        <dbReference type="ARBA" id="ARBA00022827"/>
    </source>
</evidence>
<evidence type="ECO:0000256" key="2">
    <source>
        <dbReference type="ARBA" id="ARBA00022630"/>
    </source>
</evidence>
<dbReference type="InterPro" id="IPR023753">
    <property type="entry name" value="FAD/NAD-binding_dom"/>
</dbReference>
<keyword evidence="4" id="KW-0560">Oxidoreductase</keyword>
<dbReference type="Pfam" id="PF14759">
    <property type="entry name" value="Reductase_C"/>
    <property type="match status" value="1"/>
</dbReference>
<dbReference type="Proteomes" id="UP000440096">
    <property type="component" value="Unassembled WGS sequence"/>
</dbReference>
<dbReference type="GO" id="GO:0005737">
    <property type="term" value="C:cytoplasm"/>
    <property type="evidence" value="ECO:0007669"/>
    <property type="project" value="TreeGrafter"/>
</dbReference>
<dbReference type="PANTHER" id="PTHR43557:SF2">
    <property type="entry name" value="RIESKE DOMAIN-CONTAINING PROTEIN-RELATED"/>
    <property type="match status" value="1"/>
</dbReference>
<dbReference type="PANTHER" id="PTHR43557">
    <property type="entry name" value="APOPTOSIS-INDUCING FACTOR 1"/>
    <property type="match status" value="1"/>
</dbReference>
<name>A0A6N7YUR7_9PSEU</name>
<protein>
    <submittedName>
        <fullName evidence="7">Pyridine nucleotide-disulfide oxidoreductase</fullName>
    </submittedName>
</protein>
<keyword evidence="3" id="KW-0274">FAD</keyword>
<dbReference type="EMBL" id="WMBA01000024">
    <property type="protein sequence ID" value="MTD55682.1"/>
    <property type="molecule type" value="Genomic_DNA"/>
</dbReference>
<keyword evidence="8" id="KW-1185">Reference proteome</keyword>
<organism evidence="7 8">
    <name type="scientific">Amycolatopsis pithecellobii</name>
    <dbReference type="NCBI Taxonomy" id="664692"/>
    <lineage>
        <taxon>Bacteria</taxon>
        <taxon>Bacillati</taxon>
        <taxon>Actinomycetota</taxon>
        <taxon>Actinomycetes</taxon>
        <taxon>Pseudonocardiales</taxon>
        <taxon>Pseudonocardiaceae</taxon>
        <taxon>Amycolatopsis</taxon>
    </lineage>
</organism>
<dbReference type="PRINTS" id="PR00368">
    <property type="entry name" value="FADPNR"/>
</dbReference>
<evidence type="ECO:0000313" key="8">
    <source>
        <dbReference type="Proteomes" id="UP000440096"/>
    </source>
</evidence>
<evidence type="ECO:0000259" key="6">
    <source>
        <dbReference type="Pfam" id="PF14759"/>
    </source>
</evidence>
<feature type="domain" description="Reductase C-terminal" evidence="6">
    <location>
        <begin position="321"/>
        <end position="404"/>
    </location>
</feature>
<dbReference type="Gene3D" id="3.50.50.60">
    <property type="entry name" value="FAD/NAD(P)-binding domain"/>
    <property type="match status" value="2"/>
</dbReference>
<evidence type="ECO:0000313" key="7">
    <source>
        <dbReference type="EMBL" id="MTD55682.1"/>
    </source>
</evidence>
<evidence type="ECO:0000259" key="5">
    <source>
        <dbReference type="Pfam" id="PF07992"/>
    </source>
</evidence>
<dbReference type="PRINTS" id="PR00411">
    <property type="entry name" value="PNDRDTASEI"/>
</dbReference>
<dbReference type="Pfam" id="PF07992">
    <property type="entry name" value="Pyr_redox_2"/>
    <property type="match status" value="1"/>
</dbReference>
<dbReference type="Gene3D" id="3.30.390.30">
    <property type="match status" value="1"/>
</dbReference>
<reference evidence="7 8" key="1">
    <citation type="submission" date="2019-11" db="EMBL/GenBank/DDBJ databases">
        <title>Draft genome of Amycolatopsis RM579.</title>
        <authorList>
            <person name="Duangmal K."/>
            <person name="Mingma R."/>
        </authorList>
    </citation>
    <scope>NUCLEOTIDE SEQUENCE [LARGE SCALE GENOMIC DNA]</scope>
    <source>
        <strain evidence="7 8">RM579</strain>
    </source>
</reference>
<comment type="cofactor">
    <cofactor evidence="1">
        <name>FAD</name>
        <dbReference type="ChEBI" id="CHEBI:57692"/>
    </cofactor>
</comment>
<dbReference type="InterPro" id="IPR036188">
    <property type="entry name" value="FAD/NAD-bd_sf"/>
</dbReference>
<evidence type="ECO:0000256" key="1">
    <source>
        <dbReference type="ARBA" id="ARBA00001974"/>
    </source>
</evidence>
<evidence type="ECO:0000256" key="4">
    <source>
        <dbReference type="ARBA" id="ARBA00023002"/>
    </source>
</evidence>
<dbReference type="AlphaFoldDB" id="A0A6N7YUR7"/>
<dbReference type="SUPFAM" id="SSF55424">
    <property type="entry name" value="FAD/NAD-linked reductases, dimerisation (C-terminal) domain"/>
    <property type="match status" value="1"/>
</dbReference>
<dbReference type="InterPro" id="IPR028202">
    <property type="entry name" value="Reductase_C"/>
</dbReference>
<keyword evidence="2" id="KW-0285">Flavoprotein</keyword>
<comment type="caution">
    <text evidence="7">The sequence shown here is derived from an EMBL/GenBank/DDBJ whole genome shotgun (WGS) entry which is preliminary data.</text>
</comment>
<feature type="domain" description="FAD/NAD(P)-binding" evidence="5">
    <location>
        <begin position="6"/>
        <end position="302"/>
    </location>
</feature>
<accession>A0A6N7YUR7</accession>
<sequence length="406" mass="42754">MAEPSFVIVGAGLAGLRAAETVRAEGFAGRVVLIGDEPHLPYDRPPLSKGVLDGSRSPDSTRLRDESFYVDNDIDVVVGRRVAALRPHEGTVELADGTIVAATKVLLATGGRPRTLAVRGADLPGVRLLRTLDDAVAVASELDPGAAVVVIGAGFIGAEVAASARTIGCEVTMLEAAPIPLGRALGPDIAERYGAHHRARGVNLRCAIGVDAIEGTRRVQAVTTTDGVRYPAEVVVVGIGIVPNTELADAAGITLGNGIVVDETCRTSNPAVFAAGDVADFHSTVVDRRVRRESWQNALDQGAAAAMSMLGKGSRYCETPWFWTDQYDLKLQMAGTPEPTDDVVWRGDPDSGEFCAFYLRDGILTGAVGINRPKDVRAALALIMAHKAVPAELLADPSIDLRKATR</sequence>
<dbReference type="GO" id="GO:0016651">
    <property type="term" value="F:oxidoreductase activity, acting on NAD(P)H"/>
    <property type="evidence" value="ECO:0007669"/>
    <property type="project" value="TreeGrafter"/>
</dbReference>
<gene>
    <name evidence="7" type="ORF">GKO32_17100</name>
</gene>
<dbReference type="RefSeq" id="WP_154757875.1">
    <property type="nucleotide sequence ID" value="NZ_WMBA01000024.1"/>
</dbReference>
<dbReference type="InterPro" id="IPR050446">
    <property type="entry name" value="FAD-oxidoreductase/Apoptosis"/>
</dbReference>
<proteinExistence type="predicted"/>
<dbReference type="SUPFAM" id="SSF51905">
    <property type="entry name" value="FAD/NAD(P)-binding domain"/>
    <property type="match status" value="2"/>
</dbReference>
<dbReference type="OrthoDB" id="4475657at2"/>